<dbReference type="RefSeq" id="WP_330928597.1">
    <property type="nucleotide sequence ID" value="NZ_CP119075.1"/>
</dbReference>
<sequence>MEIVLAPFLSNRKLSASSLKFFYRRKQRETELPDLHPSFEKASSLTEEAIASAIEVHRHKGPGLNESIYEWCLLRELELRKLPTINQKTVQIEYKGFVKAESLRFDVLLAGCLLIEAKSVEHLLPIHKAQLLTYMKLLDVPLGLLINFNVTKLTDGVSRLILPGANR</sequence>
<dbReference type="NCBIfam" id="TIGR04256">
    <property type="entry name" value="GxxExxY"/>
    <property type="match status" value="1"/>
</dbReference>
<dbReference type="EMBL" id="CP119075">
    <property type="protein sequence ID" value="WED63245.1"/>
    <property type="molecule type" value="Genomic_DNA"/>
</dbReference>
<organism evidence="1 2">
    <name type="scientific">Synoicihabitans lomoniglobus</name>
    <dbReference type="NCBI Taxonomy" id="2909285"/>
    <lineage>
        <taxon>Bacteria</taxon>
        <taxon>Pseudomonadati</taxon>
        <taxon>Verrucomicrobiota</taxon>
        <taxon>Opitutia</taxon>
        <taxon>Opitutales</taxon>
        <taxon>Opitutaceae</taxon>
        <taxon>Synoicihabitans</taxon>
    </lineage>
</organism>
<dbReference type="InterPro" id="IPR026350">
    <property type="entry name" value="GxxExxY"/>
</dbReference>
<dbReference type="AlphaFoldDB" id="A0AAF0CMM3"/>
<dbReference type="Pfam" id="PF13366">
    <property type="entry name" value="PDDEXK_3"/>
    <property type="match status" value="1"/>
</dbReference>
<evidence type="ECO:0000313" key="1">
    <source>
        <dbReference type="EMBL" id="WED63245.1"/>
    </source>
</evidence>
<proteinExistence type="predicted"/>
<dbReference type="KEGG" id="slom:PXH66_12985"/>
<keyword evidence="2" id="KW-1185">Reference proteome</keyword>
<name>A0AAF0CMM3_9BACT</name>
<gene>
    <name evidence="1" type="ORF">PXH66_12985</name>
</gene>
<dbReference type="Proteomes" id="UP001218638">
    <property type="component" value="Chromosome"/>
</dbReference>
<accession>A0AAF0CMM3</accession>
<evidence type="ECO:0000313" key="2">
    <source>
        <dbReference type="Proteomes" id="UP001218638"/>
    </source>
</evidence>
<reference evidence="1" key="1">
    <citation type="submission" date="2023-03" db="EMBL/GenBank/DDBJ databases">
        <title>Lomoglobus Profundus gen. nov., sp. nov., a novel member of the phylum Verrucomicrobia, isolated from deep-marine sediment of South China Sea.</title>
        <authorList>
            <person name="Ahmad T."/>
            <person name="Ishaq S.E."/>
            <person name="Wang F."/>
        </authorList>
    </citation>
    <scope>NUCLEOTIDE SEQUENCE</scope>
    <source>
        <strain evidence="1">LMO-M01</strain>
    </source>
</reference>
<protein>
    <submittedName>
        <fullName evidence="1">GxxExxY protein</fullName>
    </submittedName>
</protein>